<dbReference type="AlphaFoldDB" id="A0A919QJG0"/>
<feature type="transmembrane region" description="Helical" evidence="1">
    <location>
        <begin position="95"/>
        <end position="119"/>
    </location>
</feature>
<feature type="transmembrane region" description="Helical" evidence="1">
    <location>
        <begin position="163"/>
        <end position="183"/>
    </location>
</feature>
<dbReference type="Proteomes" id="UP000640052">
    <property type="component" value="Unassembled WGS sequence"/>
</dbReference>
<gene>
    <name evidence="2" type="ORF">Aph01nite_57700</name>
</gene>
<feature type="transmembrane region" description="Helical" evidence="1">
    <location>
        <begin position="12"/>
        <end position="31"/>
    </location>
</feature>
<proteinExistence type="predicted"/>
<keyword evidence="1" id="KW-1133">Transmembrane helix</keyword>
<feature type="transmembrane region" description="Helical" evidence="1">
    <location>
        <begin position="65"/>
        <end position="83"/>
    </location>
</feature>
<feature type="transmembrane region" description="Helical" evidence="1">
    <location>
        <begin position="139"/>
        <end position="156"/>
    </location>
</feature>
<dbReference type="InterPro" id="IPR010699">
    <property type="entry name" value="DUF1275"/>
</dbReference>
<reference evidence="2" key="1">
    <citation type="submission" date="2021-01" db="EMBL/GenBank/DDBJ databases">
        <title>Whole genome shotgun sequence of Acrocarpospora phusangensis NBRC 108782.</title>
        <authorList>
            <person name="Komaki H."/>
            <person name="Tamura T."/>
        </authorList>
    </citation>
    <scope>NUCLEOTIDE SEQUENCE</scope>
    <source>
        <strain evidence="2">NBRC 108782</strain>
    </source>
</reference>
<dbReference type="PANTHER" id="PTHR37314:SF4">
    <property type="entry name" value="UPF0700 TRANSMEMBRANE PROTEIN YOAK"/>
    <property type="match status" value="1"/>
</dbReference>
<sequence>MDVGGRDLLPPAILTLTVVSGLVDAVSFLGLGNVFTSAMTGNIVLLGLALGGASGFAVGPPLVAAVAYVAGVFAGGFIGRTGPRWLRIALAAETLLLAVAGLLGFAKVSPYAVIVTLALAMGMRNVTTHQLDVPDLKNTTVMTTTVTTMIISLPVVGGSHRNVWRLLASVLALVCGTTVGAWLVDHHGIGWPLLLSAVPIAVLTALLWRYADPHG</sequence>
<feature type="transmembrane region" description="Helical" evidence="1">
    <location>
        <begin position="189"/>
        <end position="208"/>
    </location>
</feature>
<organism evidence="2 3">
    <name type="scientific">Acrocarpospora phusangensis</name>
    <dbReference type="NCBI Taxonomy" id="1070424"/>
    <lineage>
        <taxon>Bacteria</taxon>
        <taxon>Bacillati</taxon>
        <taxon>Actinomycetota</taxon>
        <taxon>Actinomycetes</taxon>
        <taxon>Streptosporangiales</taxon>
        <taxon>Streptosporangiaceae</taxon>
        <taxon>Acrocarpospora</taxon>
    </lineage>
</organism>
<evidence type="ECO:0000313" key="3">
    <source>
        <dbReference type="Proteomes" id="UP000640052"/>
    </source>
</evidence>
<dbReference type="PANTHER" id="PTHR37314">
    <property type="entry name" value="SLR0142 PROTEIN"/>
    <property type="match status" value="1"/>
</dbReference>
<dbReference type="Pfam" id="PF06912">
    <property type="entry name" value="DUF1275"/>
    <property type="match status" value="1"/>
</dbReference>
<accession>A0A919QJG0</accession>
<dbReference type="EMBL" id="BOOA01000056">
    <property type="protein sequence ID" value="GIH27460.1"/>
    <property type="molecule type" value="Genomic_DNA"/>
</dbReference>
<keyword evidence="3" id="KW-1185">Reference proteome</keyword>
<keyword evidence="1" id="KW-0812">Transmembrane</keyword>
<comment type="caution">
    <text evidence="2">The sequence shown here is derived from an EMBL/GenBank/DDBJ whole genome shotgun (WGS) entry which is preliminary data.</text>
</comment>
<evidence type="ECO:0000256" key="1">
    <source>
        <dbReference type="SAM" id="Phobius"/>
    </source>
</evidence>
<protein>
    <submittedName>
        <fullName evidence="2">Membrane protein</fullName>
    </submittedName>
</protein>
<name>A0A919QJG0_9ACTN</name>
<evidence type="ECO:0000313" key="2">
    <source>
        <dbReference type="EMBL" id="GIH27460.1"/>
    </source>
</evidence>
<keyword evidence="1" id="KW-0472">Membrane</keyword>